<dbReference type="EC" id="2.1.1.77" evidence="3"/>
<dbReference type="EMBL" id="MU865361">
    <property type="protein sequence ID" value="KAK4225703.1"/>
    <property type="molecule type" value="Genomic_DNA"/>
</dbReference>
<evidence type="ECO:0000313" key="9">
    <source>
        <dbReference type="Proteomes" id="UP001301958"/>
    </source>
</evidence>
<dbReference type="GO" id="GO:0005737">
    <property type="term" value="C:cytoplasm"/>
    <property type="evidence" value="ECO:0007669"/>
    <property type="project" value="UniProtKB-SubCell"/>
</dbReference>
<evidence type="ECO:0000256" key="7">
    <source>
        <dbReference type="ARBA" id="ARBA00022691"/>
    </source>
</evidence>
<evidence type="ECO:0000256" key="2">
    <source>
        <dbReference type="ARBA" id="ARBA00005369"/>
    </source>
</evidence>
<dbReference type="GO" id="GO:0004719">
    <property type="term" value="F:protein-L-isoaspartate (D-aspartate) O-methyltransferase activity"/>
    <property type="evidence" value="ECO:0007669"/>
    <property type="project" value="UniProtKB-EC"/>
</dbReference>
<protein>
    <recommendedName>
        <fullName evidence="3">protein-L-isoaspartate(D-aspartate) O-methyltransferase</fullName>
        <ecNumber evidence="3">2.1.1.77</ecNumber>
    </recommendedName>
</protein>
<evidence type="ECO:0000256" key="1">
    <source>
        <dbReference type="ARBA" id="ARBA00004496"/>
    </source>
</evidence>
<dbReference type="Proteomes" id="UP001301958">
    <property type="component" value="Unassembled WGS sequence"/>
</dbReference>
<keyword evidence="9" id="KW-1185">Reference proteome</keyword>
<accession>A0AAN7BLU8</accession>
<dbReference type="Gene3D" id="3.40.50.150">
    <property type="entry name" value="Vaccinia Virus protein VP39"/>
    <property type="match status" value="1"/>
</dbReference>
<keyword evidence="4" id="KW-0963">Cytoplasm</keyword>
<dbReference type="SUPFAM" id="SSF53335">
    <property type="entry name" value="S-adenosyl-L-methionine-dependent methyltransferases"/>
    <property type="match status" value="1"/>
</dbReference>
<gene>
    <name evidence="8" type="ORF">QBC38DRAFT_530321</name>
</gene>
<dbReference type="PANTHER" id="PTHR11579">
    <property type="entry name" value="PROTEIN-L-ISOASPARTATE O-METHYLTRANSFERASE"/>
    <property type="match status" value="1"/>
</dbReference>
<evidence type="ECO:0000256" key="3">
    <source>
        <dbReference type="ARBA" id="ARBA00011890"/>
    </source>
</evidence>
<evidence type="ECO:0000256" key="4">
    <source>
        <dbReference type="ARBA" id="ARBA00022490"/>
    </source>
</evidence>
<proteinExistence type="inferred from homology"/>
<evidence type="ECO:0000256" key="6">
    <source>
        <dbReference type="ARBA" id="ARBA00022679"/>
    </source>
</evidence>
<dbReference type="InterPro" id="IPR000682">
    <property type="entry name" value="PCMT"/>
</dbReference>
<dbReference type="InterPro" id="IPR029063">
    <property type="entry name" value="SAM-dependent_MTases_sf"/>
</dbReference>
<evidence type="ECO:0000256" key="5">
    <source>
        <dbReference type="ARBA" id="ARBA00022603"/>
    </source>
</evidence>
<comment type="similarity">
    <text evidence="2">Belongs to the methyltransferase superfamily. L-isoaspartyl/D-aspartyl protein methyltransferase family.</text>
</comment>
<comment type="caution">
    <text evidence="8">The sequence shown here is derived from an EMBL/GenBank/DDBJ whole genome shotgun (WGS) entry which is preliminary data.</text>
</comment>
<dbReference type="GO" id="GO:0032259">
    <property type="term" value="P:methylation"/>
    <property type="evidence" value="ECO:0007669"/>
    <property type="project" value="UniProtKB-KW"/>
</dbReference>
<dbReference type="Pfam" id="PF01135">
    <property type="entry name" value="PCMT"/>
    <property type="match status" value="1"/>
</dbReference>
<name>A0AAN7BLU8_9PEZI</name>
<evidence type="ECO:0000313" key="8">
    <source>
        <dbReference type="EMBL" id="KAK4225703.1"/>
    </source>
</evidence>
<comment type="subcellular location">
    <subcellularLocation>
        <location evidence="1">Cytoplasm</location>
    </subcellularLocation>
</comment>
<organism evidence="8 9">
    <name type="scientific">Podospora fimiseda</name>
    <dbReference type="NCBI Taxonomy" id="252190"/>
    <lineage>
        <taxon>Eukaryota</taxon>
        <taxon>Fungi</taxon>
        <taxon>Dikarya</taxon>
        <taxon>Ascomycota</taxon>
        <taxon>Pezizomycotina</taxon>
        <taxon>Sordariomycetes</taxon>
        <taxon>Sordariomycetidae</taxon>
        <taxon>Sordariales</taxon>
        <taxon>Podosporaceae</taxon>
        <taxon>Podospora</taxon>
    </lineage>
</organism>
<sequence>MAWRSSGTTNASLIENLCQNKMISSPIVKSAFLAVDRAHYAPSGPYQDSPQPIGWHATISAPHMHATAVENLLPFILPNEKNGFKPRVLDIGSGSGYLTHVLGELVGEGGVVVGVEHIEELRGLGEGNVGKSVEGRSMLGEGRVRFRKGDGRLGWEEEGEGIGGKEGWDAIHVGASAKEVHGELVEQLKRPGRMFIPVDDERIEGEGGVGQHVWCVDKDKDGGVRKRKLFGVRYVPLTDAPR</sequence>
<reference evidence="8" key="1">
    <citation type="journal article" date="2023" name="Mol. Phylogenet. Evol.">
        <title>Genome-scale phylogeny and comparative genomics of the fungal order Sordariales.</title>
        <authorList>
            <person name="Hensen N."/>
            <person name="Bonometti L."/>
            <person name="Westerberg I."/>
            <person name="Brannstrom I.O."/>
            <person name="Guillou S."/>
            <person name="Cros-Aarteil S."/>
            <person name="Calhoun S."/>
            <person name="Haridas S."/>
            <person name="Kuo A."/>
            <person name="Mondo S."/>
            <person name="Pangilinan J."/>
            <person name="Riley R."/>
            <person name="LaButti K."/>
            <person name="Andreopoulos B."/>
            <person name="Lipzen A."/>
            <person name="Chen C."/>
            <person name="Yan M."/>
            <person name="Daum C."/>
            <person name="Ng V."/>
            <person name="Clum A."/>
            <person name="Steindorff A."/>
            <person name="Ohm R.A."/>
            <person name="Martin F."/>
            <person name="Silar P."/>
            <person name="Natvig D.O."/>
            <person name="Lalanne C."/>
            <person name="Gautier V."/>
            <person name="Ament-Velasquez S.L."/>
            <person name="Kruys A."/>
            <person name="Hutchinson M.I."/>
            <person name="Powell A.J."/>
            <person name="Barry K."/>
            <person name="Miller A.N."/>
            <person name="Grigoriev I.V."/>
            <person name="Debuchy R."/>
            <person name="Gladieux P."/>
            <person name="Hiltunen Thoren M."/>
            <person name="Johannesson H."/>
        </authorList>
    </citation>
    <scope>NUCLEOTIDE SEQUENCE</scope>
    <source>
        <strain evidence="8">CBS 990.96</strain>
    </source>
</reference>
<keyword evidence="7" id="KW-0949">S-adenosyl-L-methionine</keyword>
<dbReference type="AlphaFoldDB" id="A0AAN7BLU8"/>
<keyword evidence="6" id="KW-0808">Transferase</keyword>
<reference evidence="8" key="2">
    <citation type="submission" date="2023-05" db="EMBL/GenBank/DDBJ databases">
        <authorList>
            <consortium name="Lawrence Berkeley National Laboratory"/>
            <person name="Steindorff A."/>
            <person name="Hensen N."/>
            <person name="Bonometti L."/>
            <person name="Westerberg I."/>
            <person name="Brannstrom I.O."/>
            <person name="Guillou S."/>
            <person name="Cros-Aarteil S."/>
            <person name="Calhoun S."/>
            <person name="Haridas S."/>
            <person name="Kuo A."/>
            <person name="Mondo S."/>
            <person name="Pangilinan J."/>
            <person name="Riley R."/>
            <person name="Labutti K."/>
            <person name="Andreopoulos B."/>
            <person name="Lipzen A."/>
            <person name="Chen C."/>
            <person name="Yanf M."/>
            <person name="Daum C."/>
            <person name="Ng V."/>
            <person name="Clum A."/>
            <person name="Ohm R."/>
            <person name="Martin F."/>
            <person name="Silar P."/>
            <person name="Natvig D."/>
            <person name="Lalanne C."/>
            <person name="Gautier V."/>
            <person name="Ament-Velasquez S.L."/>
            <person name="Kruys A."/>
            <person name="Hutchinson M.I."/>
            <person name="Powell A.J."/>
            <person name="Barry K."/>
            <person name="Miller A.N."/>
            <person name="Grigoriev I.V."/>
            <person name="Debuchy R."/>
            <person name="Gladieux P."/>
            <person name="Thoren M.H."/>
            <person name="Johannesson H."/>
        </authorList>
    </citation>
    <scope>NUCLEOTIDE SEQUENCE</scope>
    <source>
        <strain evidence="8">CBS 990.96</strain>
    </source>
</reference>
<dbReference type="PANTHER" id="PTHR11579:SF0">
    <property type="entry name" value="PROTEIN-L-ISOASPARTATE(D-ASPARTATE) O-METHYLTRANSFERASE"/>
    <property type="match status" value="1"/>
</dbReference>
<keyword evidence="5" id="KW-0489">Methyltransferase</keyword>